<gene>
    <name evidence="9" type="ORF">AND_006584</name>
</gene>
<feature type="domain" description="Chitin-binding type-2" evidence="8">
    <location>
        <begin position="349"/>
        <end position="406"/>
    </location>
</feature>
<keyword evidence="11" id="KW-1185">Reference proteome</keyword>
<feature type="domain" description="Chitin-binding type-2" evidence="8">
    <location>
        <begin position="34"/>
        <end position="91"/>
    </location>
</feature>
<sequence length="602" mass="66197">MGRAPSTSGICVTSGGAILALFLLGCAQVQAQTPPSCVGQVDGRFLAHETDCWRYYTCVGGQAFPQECPSPYVFSETLQICDFGDRNACVSCPATGVKTLPVTGSCTKYILCIEGRQTQLECPAELQFDPAIGQCNVASIVNCLELNCPATDDPNNPVILPNPNNCREYFVCVRGEPQSLMCPVNTFFNPDKRACDLEANVPCANPPPTPQDDSVARYCINNQGMTHKPIPNDCQRYVTCLHTDAYVISCPPGKSFDRMAKVCMDTAEAECLIDVRSLCRATTAESMVTVAYPNSCSKYVLCVFGEAYEMQCASHELYDILTNRCVIAHEAHCDNYVPLLLLDDPKPFAEPCAGNVGMTNAPNPNNCREYYMCINTESRPMTCPGNQIFDIYSLSCRPVMHATCIRDVAPPPPVPSPPNNPSPAPADGPCAGNAGINYLPHPADCSRYYMCMDTQSIERNCAVGEVFDIYTKQCLLRSAGTCILDPPAPPPPEPTPAPTAATPAPTPAPPPLPTPPHHLFRHRPHHLFRHPPHHHFRHPPHHPLRRPHQEAVFYHPHPDCTRFFRCVWGTLHVLDCPPNQYWNQEREFCDHPFNVSCPGSSG</sequence>
<feature type="chain" id="PRO_5010155418" description="Chitin-binding type-2 domain-containing protein" evidence="7">
    <location>
        <begin position="32"/>
        <end position="602"/>
    </location>
</feature>
<keyword evidence="3" id="KW-0677">Repeat</keyword>
<dbReference type="OMA" id="NPDLNIC"/>
<evidence type="ECO:0000313" key="10">
    <source>
        <dbReference type="EnsemblMetazoa" id="ADAC006584-PA"/>
    </source>
</evidence>
<evidence type="ECO:0000313" key="9">
    <source>
        <dbReference type="EMBL" id="ETN61749.1"/>
    </source>
</evidence>
<feature type="domain" description="Chitin-binding type-2" evidence="8">
    <location>
        <begin position="276"/>
        <end position="335"/>
    </location>
</feature>
<dbReference type="VEuPathDB" id="VectorBase:ADAC006584"/>
<dbReference type="SMART" id="SM00494">
    <property type="entry name" value="ChtBD2"/>
    <property type="match status" value="8"/>
</dbReference>
<dbReference type="STRING" id="43151.W5JG05"/>
<evidence type="ECO:0000313" key="11">
    <source>
        <dbReference type="Proteomes" id="UP000000673"/>
    </source>
</evidence>
<reference evidence="9" key="2">
    <citation type="submission" date="2010-05" db="EMBL/GenBank/DDBJ databases">
        <authorList>
            <person name="Almeida L.G."/>
            <person name="Nicolas M.F."/>
            <person name="Souza R.C."/>
            <person name="Vasconcelos A.T.R."/>
        </authorList>
    </citation>
    <scope>NUCLEOTIDE SEQUENCE</scope>
</reference>
<feature type="signal peptide" evidence="7">
    <location>
        <begin position="1"/>
        <end position="31"/>
    </location>
</feature>
<dbReference type="AlphaFoldDB" id="W5JG05"/>
<dbReference type="PANTHER" id="PTHR23301:SF110">
    <property type="entry name" value="LD43683P-RELATED"/>
    <property type="match status" value="1"/>
</dbReference>
<evidence type="ECO:0000256" key="2">
    <source>
        <dbReference type="ARBA" id="ARBA00022729"/>
    </source>
</evidence>
<dbReference type="PROSITE" id="PS50940">
    <property type="entry name" value="CHIT_BIND_II"/>
    <property type="match status" value="8"/>
</dbReference>
<dbReference type="InterPro" id="IPR036508">
    <property type="entry name" value="Chitin-bd_dom_sf"/>
</dbReference>
<dbReference type="EnsemblMetazoa" id="ADAC006584-RA">
    <property type="protein sequence ID" value="ADAC006584-PA"/>
    <property type="gene ID" value="ADAC006584"/>
</dbReference>
<dbReference type="InterPro" id="IPR051940">
    <property type="entry name" value="Chitin_bind-dev_reg"/>
</dbReference>
<evidence type="ECO:0000256" key="7">
    <source>
        <dbReference type="SAM" id="SignalP"/>
    </source>
</evidence>
<reference evidence="9" key="3">
    <citation type="journal article" date="2013" name="Nucleic Acids Res.">
        <title>The genome of Anopheles darlingi, the main neotropical malaria vector.</title>
        <authorList>
            <person name="Marinotti O."/>
            <person name="Cerqueira G.C."/>
            <person name="de Almeida L.G."/>
            <person name="Ferro M.I."/>
            <person name="Loreto E.L."/>
            <person name="Zaha A."/>
            <person name="Teixeira S.M."/>
            <person name="Wespiser A.R."/>
            <person name="Almeida E Silva A."/>
            <person name="Schlindwein A.D."/>
            <person name="Pacheco A.C."/>
            <person name="Silva A.L."/>
            <person name="Graveley B.R."/>
            <person name="Walenz B.P."/>
            <person name="Lima Bde A."/>
            <person name="Ribeiro C.A."/>
            <person name="Nunes-Silva C.G."/>
            <person name="de Carvalho C.R."/>
            <person name="Soares C.M."/>
            <person name="de Menezes C.B."/>
            <person name="Matiolli C."/>
            <person name="Caffrey D."/>
            <person name="Araujo D.A."/>
            <person name="de Oliveira D.M."/>
            <person name="Golenbock D."/>
            <person name="Grisard E.C."/>
            <person name="Fantinatti-Garboggini F."/>
            <person name="de Carvalho F.M."/>
            <person name="Barcellos F.G."/>
            <person name="Prosdocimi F."/>
            <person name="May G."/>
            <person name="Azevedo Junior G.M."/>
            <person name="Guimaraes G.M."/>
            <person name="Goldman G.H."/>
            <person name="Padilha I.Q."/>
            <person name="Batista Jda S."/>
            <person name="Ferro J.A."/>
            <person name="Ribeiro J.M."/>
            <person name="Fietto J.L."/>
            <person name="Dabbas K.M."/>
            <person name="Cerdeira L."/>
            <person name="Agnez-Lima L.F."/>
            <person name="Brocchi M."/>
            <person name="de Carvalho M.O."/>
            <person name="Teixeira Mde M."/>
            <person name="Diniz Maia Mde M."/>
            <person name="Goldman M.H."/>
            <person name="Cruz Schneider M.P."/>
            <person name="Felipe M.S."/>
            <person name="Hungria M."/>
            <person name="Nicolas M.F."/>
            <person name="Pereira M."/>
            <person name="Montes M.A."/>
            <person name="Cantao M.E."/>
            <person name="Vincentz M."/>
            <person name="Rafael M.S."/>
            <person name="Silverman N."/>
            <person name="Stoco P.H."/>
            <person name="Souza R.C."/>
            <person name="Vicentini R."/>
            <person name="Gazzinelli R.T."/>
            <person name="Neves Rde O."/>
            <person name="Silva R."/>
            <person name="Astolfi-Filho S."/>
            <person name="Maciel T.E."/>
            <person name="Urmenyi T.P."/>
            <person name="Tadei W.P."/>
            <person name="Camargo E.P."/>
            <person name="de Vasconcelos A.T."/>
        </authorList>
    </citation>
    <scope>NUCLEOTIDE SEQUENCE</scope>
</reference>
<dbReference type="GO" id="GO:0005576">
    <property type="term" value="C:extracellular region"/>
    <property type="evidence" value="ECO:0007669"/>
    <property type="project" value="InterPro"/>
</dbReference>
<evidence type="ECO:0000256" key="3">
    <source>
        <dbReference type="ARBA" id="ARBA00022737"/>
    </source>
</evidence>
<organism evidence="9">
    <name type="scientific">Anopheles darlingi</name>
    <name type="common">Mosquito</name>
    <dbReference type="NCBI Taxonomy" id="43151"/>
    <lineage>
        <taxon>Eukaryota</taxon>
        <taxon>Metazoa</taxon>
        <taxon>Ecdysozoa</taxon>
        <taxon>Arthropoda</taxon>
        <taxon>Hexapoda</taxon>
        <taxon>Insecta</taxon>
        <taxon>Pterygota</taxon>
        <taxon>Neoptera</taxon>
        <taxon>Endopterygota</taxon>
        <taxon>Diptera</taxon>
        <taxon>Nematocera</taxon>
        <taxon>Culicoidea</taxon>
        <taxon>Culicidae</taxon>
        <taxon>Anophelinae</taxon>
        <taxon>Anopheles</taxon>
    </lineage>
</organism>
<dbReference type="VEuPathDB" id="VectorBase:ADAR2_004081"/>
<feature type="compositionally biased region" description="Pro residues" evidence="6">
    <location>
        <begin position="504"/>
        <end position="515"/>
    </location>
</feature>
<protein>
    <recommendedName>
        <fullName evidence="8">Chitin-binding type-2 domain-containing protein</fullName>
    </recommendedName>
</protein>
<proteinExistence type="predicted"/>
<reference evidence="10" key="4">
    <citation type="submission" date="2015-06" db="UniProtKB">
        <authorList>
            <consortium name="EnsemblMetazoa"/>
        </authorList>
    </citation>
    <scope>IDENTIFICATION</scope>
</reference>
<dbReference type="PANTHER" id="PTHR23301">
    <property type="entry name" value="CHITIN BINDING PERITROPHIN-A"/>
    <property type="match status" value="1"/>
</dbReference>
<dbReference type="Pfam" id="PF01607">
    <property type="entry name" value="CBM_14"/>
    <property type="match status" value="8"/>
</dbReference>
<dbReference type="PROSITE" id="PS51257">
    <property type="entry name" value="PROKAR_LIPOPROTEIN"/>
    <property type="match status" value="1"/>
</dbReference>
<feature type="compositionally biased region" description="Pro residues" evidence="6">
    <location>
        <begin position="486"/>
        <end position="497"/>
    </location>
</feature>
<accession>W5JG05</accession>
<dbReference type="EMBL" id="ADMH02001622">
    <property type="protein sequence ID" value="ETN61749.1"/>
    <property type="molecule type" value="Genomic_DNA"/>
</dbReference>
<keyword evidence="5" id="KW-0325">Glycoprotein</keyword>
<dbReference type="GO" id="GO:0008061">
    <property type="term" value="F:chitin binding"/>
    <property type="evidence" value="ECO:0007669"/>
    <property type="project" value="UniProtKB-KW"/>
</dbReference>
<dbReference type="Proteomes" id="UP000000673">
    <property type="component" value="Unassembled WGS sequence"/>
</dbReference>
<dbReference type="SUPFAM" id="SSF57625">
    <property type="entry name" value="Invertebrate chitin-binding proteins"/>
    <property type="match status" value="8"/>
</dbReference>
<keyword evidence="2 7" id="KW-0732">Signal</keyword>
<keyword evidence="1" id="KW-0147">Chitin-binding</keyword>
<dbReference type="Gene3D" id="2.170.140.10">
    <property type="entry name" value="Chitin binding domain"/>
    <property type="match status" value="8"/>
</dbReference>
<name>W5JG05_ANODA</name>
<evidence type="ECO:0000256" key="1">
    <source>
        <dbReference type="ARBA" id="ARBA00022669"/>
    </source>
</evidence>
<feature type="region of interest" description="Disordered" evidence="6">
    <location>
        <begin position="485"/>
        <end position="515"/>
    </location>
</feature>
<feature type="domain" description="Chitin-binding type-2" evidence="8">
    <location>
        <begin position="145"/>
        <end position="205"/>
    </location>
</feature>
<keyword evidence="4" id="KW-1015">Disulfide bond</keyword>
<dbReference type="eggNOG" id="ENOG502ST5P">
    <property type="taxonomic scope" value="Eukaryota"/>
</dbReference>
<evidence type="ECO:0000256" key="6">
    <source>
        <dbReference type="SAM" id="MobiDB-lite"/>
    </source>
</evidence>
<dbReference type="InterPro" id="IPR002557">
    <property type="entry name" value="Chitin-bd_dom"/>
</dbReference>
<evidence type="ECO:0000259" key="8">
    <source>
        <dbReference type="PROSITE" id="PS50940"/>
    </source>
</evidence>
<dbReference type="HOGENOM" id="CLU_374401_0_0_1"/>
<feature type="domain" description="Chitin-binding type-2" evidence="8">
    <location>
        <begin position="216"/>
        <end position="273"/>
    </location>
</feature>
<evidence type="ECO:0000256" key="4">
    <source>
        <dbReference type="ARBA" id="ARBA00023157"/>
    </source>
</evidence>
<reference evidence="9 11" key="1">
    <citation type="journal article" date="2010" name="BMC Genomics">
        <title>Combination of measures distinguishes pre-miRNAs from other stem-loops in the genome of the newly sequenced Anopheles darlingi.</title>
        <authorList>
            <person name="Mendes N.D."/>
            <person name="Freitas A.T."/>
            <person name="Vasconcelos A.T."/>
            <person name="Sagot M.F."/>
        </authorList>
    </citation>
    <scope>NUCLEOTIDE SEQUENCE</scope>
</reference>
<feature type="domain" description="Chitin-binding type-2" evidence="8">
    <location>
        <begin position="92"/>
        <end position="143"/>
    </location>
</feature>
<feature type="domain" description="Chitin-binding type-2" evidence="8">
    <location>
        <begin position="427"/>
        <end position="484"/>
    </location>
</feature>
<evidence type="ECO:0000256" key="5">
    <source>
        <dbReference type="ARBA" id="ARBA00023180"/>
    </source>
</evidence>
<feature type="domain" description="Chitin-binding type-2" evidence="8">
    <location>
        <begin position="543"/>
        <end position="599"/>
    </location>
</feature>